<keyword evidence="2" id="KW-1185">Reference proteome</keyword>
<name>A0ACB8Y7A6_ARCLA</name>
<protein>
    <submittedName>
        <fullName evidence="1">Uncharacterized protein</fullName>
    </submittedName>
</protein>
<reference evidence="2" key="1">
    <citation type="journal article" date="2022" name="Mol. Ecol. Resour.">
        <title>The genomes of chicory, endive, great burdock and yacon provide insights into Asteraceae palaeo-polyploidization history and plant inulin production.</title>
        <authorList>
            <person name="Fan W."/>
            <person name="Wang S."/>
            <person name="Wang H."/>
            <person name="Wang A."/>
            <person name="Jiang F."/>
            <person name="Liu H."/>
            <person name="Zhao H."/>
            <person name="Xu D."/>
            <person name="Zhang Y."/>
        </authorList>
    </citation>
    <scope>NUCLEOTIDE SEQUENCE [LARGE SCALE GENOMIC DNA]</scope>
    <source>
        <strain evidence="2">cv. Niubang</strain>
    </source>
</reference>
<dbReference type="Proteomes" id="UP001055879">
    <property type="component" value="Linkage Group LG13"/>
</dbReference>
<gene>
    <name evidence="1" type="ORF">L6452_35715</name>
</gene>
<sequence length="154" mass="17566">MAALSSSSSATNIMLAIHEKKTVSVDLYRPLRNYIVFNYSEREAQNLEDDLETLKEMRNNIERSSTADSLSARCDLLQNYFKAPTTVESSWSGKKRNLRPSECANLERQSPVLRRMSRLVPVAVIRRVDGGWRSAMTCINDDHWTPCMMSKSSM</sequence>
<comment type="caution">
    <text evidence="1">The sequence shown here is derived from an EMBL/GenBank/DDBJ whole genome shotgun (WGS) entry which is preliminary data.</text>
</comment>
<evidence type="ECO:0000313" key="1">
    <source>
        <dbReference type="EMBL" id="KAI3680936.1"/>
    </source>
</evidence>
<organism evidence="1 2">
    <name type="scientific">Arctium lappa</name>
    <name type="common">Greater burdock</name>
    <name type="synonym">Lappa major</name>
    <dbReference type="NCBI Taxonomy" id="4217"/>
    <lineage>
        <taxon>Eukaryota</taxon>
        <taxon>Viridiplantae</taxon>
        <taxon>Streptophyta</taxon>
        <taxon>Embryophyta</taxon>
        <taxon>Tracheophyta</taxon>
        <taxon>Spermatophyta</taxon>
        <taxon>Magnoliopsida</taxon>
        <taxon>eudicotyledons</taxon>
        <taxon>Gunneridae</taxon>
        <taxon>Pentapetalae</taxon>
        <taxon>asterids</taxon>
        <taxon>campanulids</taxon>
        <taxon>Asterales</taxon>
        <taxon>Asteraceae</taxon>
        <taxon>Carduoideae</taxon>
        <taxon>Cardueae</taxon>
        <taxon>Arctiinae</taxon>
        <taxon>Arctium</taxon>
    </lineage>
</organism>
<accession>A0ACB8Y7A6</accession>
<dbReference type="EMBL" id="CM042059">
    <property type="protein sequence ID" value="KAI3680936.1"/>
    <property type="molecule type" value="Genomic_DNA"/>
</dbReference>
<proteinExistence type="predicted"/>
<evidence type="ECO:0000313" key="2">
    <source>
        <dbReference type="Proteomes" id="UP001055879"/>
    </source>
</evidence>
<reference evidence="1 2" key="2">
    <citation type="journal article" date="2022" name="Mol. Ecol. Resour.">
        <title>The genomes of chicory, endive, great burdock and yacon provide insights into Asteraceae paleo-polyploidization history and plant inulin production.</title>
        <authorList>
            <person name="Fan W."/>
            <person name="Wang S."/>
            <person name="Wang H."/>
            <person name="Wang A."/>
            <person name="Jiang F."/>
            <person name="Liu H."/>
            <person name="Zhao H."/>
            <person name="Xu D."/>
            <person name="Zhang Y."/>
        </authorList>
    </citation>
    <scope>NUCLEOTIDE SEQUENCE [LARGE SCALE GENOMIC DNA]</scope>
    <source>
        <strain evidence="2">cv. Niubang</strain>
    </source>
</reference>